<dbReference type="NCBIfam" id="NF010013">
    <property type="entry name" value="PRK13487.1"/>
    <property type="match status" value="1"/>
</dbReference>
<evidence type="ECO:0000313" key="5">
    <source>
        <dbReference type="Proteomes" id="UP001156682"/>
    </source>
</evidence>
<comment type="caution">
    <text evidence="4">The sequence shown here is derived from an EMBL/GenBank/DDBJ whole genome shotgun (WGS) entry which is preliminary data.</text>
</comment>
<evidence type="ECO:0000256" key="1">
    <source>
        <dbReference type="ARBA" id="ARBA00022500"/>
    </source>
</evidence>
<evidence type="ECO:0000256" key="3">
    <source>
        <dbReference type="HAMAP-Rule" id="MF_01440"/>
    </source>
</evidence>
<comment type="similarity">
    <text evidence="3">Belongs to the CheD family.</text>
</comment>
<accession>A0ABQ6A091</accession>
<dbReference type="InterPro" id="IPR011324">
    <property type="entry name" value="Cytotoxic_necrot_fac-like_cat"/>
</dbReference>
<dbReference type="Proteomes" id="UP001156682">
    <property type="component" value="Unassembled WGS sequence"/>
</dbReference>
<dbReference type="InterPro" id="IPR038592">
    <property type="entry name" value="CheD-like_sf"/>
</dbReference>
<dbReference type="PANTHER" id="PTHR35147:SF2">
    <property type="entry name" value="CHEMORECEPTOR GLUTAMINE DEAMIDASE CHED-RELATED"/>
    <property type="match status" value="1"/>
</dbReference>
<gene>
    <name evidence="4" type="primary">cheD1_2</name>
    <name evidence="3" type="synonym">cheD</name>
    <name evidence="4" type="ORF">GCM10007878_17740</name>
</gene>
<name>A0ABQ6A091_9GAMM</name>
<sequence length="199" mass="22197">MEADEQLSRIYFDPYFETGAVKVLPGEFYVTQQELLLVTVLGSCVAACIRDESLGLGGISHFMLPREHFDRDLVGCSIRYGSHALEVLINELLKRGAKRENLEAKVFGGGNVLAADGSQIIGERNAEFLLSYLEAEKIPVVSQSLLGAYPQKVYFFPTSGRVLVKKLKRLNNTTIFDREAEYFEKLLNIQVAGNIELFG</sequence>
<comment type="function">
    <text evidence="3">Probably deamidates glutamine residues to glutamate on methyl-accepting chemotaxis receptors (MCPs), playing an important role in chemotaxis.</text>
</comment>
<protein>
    <recommendedName>
        <fullName evidence="3">Probable chemoreceptor glutamine deamidase CheD</fullName>
        <ecNumber evidence="3">3.5.1.44</ecNumber>
    </recommendedName>
</protein>
<dbReference type="Gene3D" id="3.30.1330.200">
    <property type="match status" value="1"/>
</dbReference>
<evidence type="ECO:0000256" key="2">
    <source>
        <dbReference type="ARBA" id="ARBA00022801"/>
    </source>
</evidence>
<organism evidence="4 5">
    <name type="scientific">Marinospirillum insulare</name>
    <dbReference type="NCBI Taxonomy" id="217169"/>
    <lineage>
        <taxon>Bacteria</taxon>
        <taxon>Pseudomonadati</taxon>
        <taxon>Pseudomonadota</taxon>
        <taxon>Gammaproteobacteria</taxon>
        <taxon>Oceanospirillales</taxon>
        <taxon>Oceanospirillaceae</taxon>
        <taxon>Marinospirillum</taxon>
    </lineage>
</organism>
<keyword evidence="1 3" id="KW-0145">Chemotaxis</keyword>
<dbReference type="SUPFAM" id="SSF64438">
    <property type="entry name" value="CNF1/YfiH-like putative cysteine hydrolases"/>
    <property type="match status" value="1"/>
</dbReference>
<dbReference type="PANTHER" id="PTHR35147">
    <property type="entry name" value="CHEMORECEPTOR GLUTAMINE DEAMIDASE CHED-RELATED"/>
    <property type="match status" value="1"/>
</dbReference>
<reference evidence="5" key="1">
    <citation type="journal article" date="2019" name="Int. J. Syst. Evol. Microbiol.">
        <title>The Global Catalogue of Microorganisms (GCM) 10K type strain sequencing project: providing services to taxonomists for standard genome sequencing and annotation.</title>
        <authorList>
            <consortium name="The Broad Institute Genomics Platform"/>
            <consortium name="The Broad Institute Genome Sequencing Center for Infectious Disease"/>
            <person name="Wu L."/>
            <person name="Ma J."/>
        </authorList>
    </citation>
    <scope>NUCLEOTIDE SEQUENCE [LARGE SCALE GENOMIC DNA]</scope>
    <source>
        <strain evidence="5">NBRC 100033</strain>
    </source>
</reference>
<keyword evidence="5" id="KW-1185">Reference proteome</keyword>
<dbReference type="Pfam" id="PF03975">
    <property type="entry name" value="CheD"/>
    <property type="match status" value="1"/>
</dbReference>
<dbReference type="RefSeq" id="WP_027850435.1">
    <property type="nucleotide sequence ID" value="NZ_BSOR01000029.1"/>
</dbReference>
<keyword evidence="2 3" id="KW-0378">Hydrolase</keyword>
<comment type="catalytic activity">
    <reaction evidence="3">
        <text>L-glutaminyl-[protein] + H2O = L-glutamyl-[protein] + NH4(+)</text>
        <dbReference type="Rhea" id="RHEA:16441"/>
        <dbReference type="Rhea" id="RHEA-COMP:10207"/>
        <dbReference type="Rhea" id="RHEA-COMP:10208"/>
        <dbReference type="ChEBI" id="CHEBI:15377"/>
        <dbReference type="ChEBI" id="CHEBI:28938"/>
        <dbReference type="ChEBI" id="CHEBI:29973"/>
        <dbReference type="ChEBI" id="CHEBI:30011"/>
        <dbReference type="EC" id="3.5.1.44"/>
    </reaction>
</comment>
<dbReference type="EC" id="3.5.1.44" evidence="3"/>
<evidence type="ECO:0000313" key="4">
    <source>
        <dbReference type="EMBL" id="GLR64336.1"/>
    </source>
</evidence>
<dbReference type="InterPro" id="IPR005659">
    <property type="entry name" value="Chemorcpt_Glu_NH3ase_CheD"/>
</dbReference>
<dbReference type="CDD" id="cd16352">
    <property type="entry name" value="CheD"/>
    <property type="match status" value="1"/>
</dbReference>
<dbReference type="HAMAP" id="MF_01440">
    <property type="entry name" value="CheD"/>
    <property type="match status" value="1"/>
</dbReference>
<dbReference type="EMBL" id="BSOR01000029">
    <property type="protein sequence ID" value="GLR64336.1"/>
    <property type="molecule type" value="Genomic_DNA"/>
</dbReference>
<proteinExistence type="inferred from homology"/>